<evidence type="ECO:0000313" key="2">
    <source>
        <dbReference type="EMBL" id="MDM7861896.1"/>
    </source>
</evidence>
<evidence type="ECO:0000259" key="1">
    <source>
        <dbReference type="Pfam" id="PF13614"/>
    </source>
</evidence>
<dbReference type="InterPro" id="IPR025669">
    <property type="entry name" value="AAA_dom"/>
</dbReference>
<dbReference type="EMBL" id="JAUCBP010000012">
    <property type="protein sequence ID" value="MDM7861896.1"/>
    <property type="molecule type" value="Genomic_DNA"/>
</dbReference>
<name>A0ABT7T0D0_9ALTE</name>
<keyword evidence="3" id="KW-1185">Reference proteome</keyword>
<dbReference type="InterPro" id="IPR027417">
    <property type="entry name" value="P-loop_NTPase"/>
</dbReference>
<dbReference type="Pfam" id="PF13614">
    <property type="entry name" value="AAA_31"/>
    <property type="match status" value="1"/>
</dbReference>
<accession>A0ABT7T0D0</accession>
<sequence>MTRVISCVNQKGGVGKTTLCANLTGVLAHMGHKVIVIDIDPQGHLSQHLGIRASQNPLGIYDVLQGDALLLDVGVEVAENLYVVPPGESLVRLESVQMKAGRGLLLRKALENIETEGVDFVVIDCPPSNGFLVVNAIAASQELLIPVTPDYLGLSGISAMTKQIKRYEEVMGRFDNLWIVVSRFQRRAVSKEAEAKLRHYFGRKVVAQVIYERAVTAECPGHGQPVIRYAPRSKSSKEFIALAQHILGGESRE</sequence>
<dbReference type="InterPro" id="IPR050678">
    <property type="entry name" value="DNA_Partitioning_ATPase"/>
</dbReference>
<proteinExistence type="predicted"/>
<gene>
    <name evidence="2" type="ORF">QTP81_14935</name>
</gene>
<dbReference type="Proteomes" id="UP001234343">
    <property type="component" value="Unassembled WGS sequence"/>
</dbReference>
<dbReference type="Gene3D" id="3.40.50.300">
    <property type="entry name" value="P-loop containing nucleotide triphosphate hydrolases"/>
    <property type="match status" value="1"/>
</dbReference>
<dbReference type="RefSeq" id="WP_289366581.1">
    <property type="nucleotide sequence ID" value="NZ_JAUCBP010000012.1"/>
</dbReference>
<dbReference type="CDD" id="cd02042">
    <property type="entry name" value="ParAB_family"/>
    <property type="match status" value="1"/>
</dbReference>
<comment type="caution">
    <text evidence="2">The sequence shown here is derived from an EMBL/GenBank/DDBJ whole genome shotgun (WGS) entry which is preliminary data.</text>
</comment>
<dbReference type="SUPFAM" id="SSF52540">
    <property type="entry name" value="P-loop containing nucleoside triphosphate hydrolases"/>
    <property type="match status" value="1"/>
</dbReference>
<feature type="domain" description="AAA" evidence="1">
    <location>
        <begin position="3"/>
        <end position="169"/>
    </location>
</feature>
<organism evidence="2 3">
    <name type="scientific">Alteromonas arenosi</name>
    <dbReference type="NCBI Taxonomy" id="3055817"/>
    <lineage>
        <taxon>Bacteria</taxon>
        <taxon>Pseudomonadati</taxon>
        <taxon>Pseudomonadota</taxon>
        <taxon>Gammaproteobacteria</taxon>
        <taxon>Alteromonadales</taxon>
        <taxon>Alteromonadaceae</taxon>
        <taxon>Alteromonas/Salinimonas group</taxon>
        <taxon>Alteromonas</taxon>
    </lineage>
</organism>
<dbReference type="PANTHER" id="PTHR13696">
    <property type="entry name" value="P-LOOP CONTAINING NUCLEOSIDE TRIPHOSPHATE HYDROLASE"/>
    <property type="match status" value="1"/>
</dbReference>
<evidence type="ECO:0000313" key="3">
    <source>
        <dbReference type="Proteomes" id="UP001234343"/>
    </source>
</evidence>
<dbReference type="PANTHER" id="PTHR13696:SF52">
    <property type="entry name" value="PARA FAMILY PROTEIN CT_582"/>
    <property type="match status" value="1"/>
</dbReference>
<dbReference type="PIRSF" id="PIRSF009320">
    <property type="entry name" value="Nuc_binding_HP_1000"/>
    <property type="match status" value="1"/>
</dbReference>
<reference evidence="2 3" key="1">
    <citation type="submission" date="2023-06" db="EMBL/GenBank/DDBJ databases">
        <title>Alteromonas sp. ASW11-36 isolated from intertidal sand.</title>
        <authorList>
            <person name="Li Y."/>
        </authorList>
    </citation>
    <scope>NUCLEOTIDE SEQUENCE [LARGE SCALE GENOMIC DNA]</scope>
    <source>
        <strain evidence="2 3">ASW11-36</strain>
    </source>
</reference>
<protein>
    <submittedName>
        <fullName evidence="2">ParA family protein</fullName>
    </submittedName>
</protein>